<feature type="transmembrane region" description="Helical" evidence="1">
    <location>
        <begin position="125"/>
        <end position="145"/>
    </location>
</feature>
<keyword evidence="1" id="KW-0472">Membrane</keyword>
<feature type="transmembrane region" description="Helical" evidence="1">
    <location>
        <begin position="322"/>
        <end position="344"/>
    </location>
</feature>
<feature type="transmembrane region" description="Helical" evidence="1">
    <location>
        <begin position="458"/>
        <end position="477"/>
    </location>
</feature>
<proteinExistence type="predicted"/>
<feature type="transmembrane region" description="Helical" evidence="1">
    <location>
        <begin position="282"/>
        <end position="310"/>
    </location>
</feature>
<feature type="transmembrane region" description="Helical" evidence="1">
    <location>
        <begin position="178"/>
        <end position="198"/>
    </location>
</feature>
<comment type="caution">
    <text evidence="2">The sequence shown here is derived from an EMBL/GenBank/DDBJ whole genome shotgun (WGS) entry which is preliminary data.</text>
</comment>
<dbReference type="EMBL" id="NUUR01000011">
    <property type="protein sequence ID" value="PHG83633.1"/>
    <property type="molecule type" value="Genomic_DNA"/>
</dbReference>
<feature type="transmembrane region" description="Helical" evidence="1">
    <location>
        <begin position="228"/>
        <end position="250"/>
    </location>
</feature>
<dbReference type="Proteomes" id="UP000225135">
    <property type="component" value="Unassembled WGS sequence"/>
</dbReference>
<name>A0A9X7HP72_BACCE</name>
<protein>
    <submittedName>
        <fullName evidence="2">Uncharacterized protein</fullName>
    </submittedName>
</protein>
<feature type="transmembrane region" description="Helical" evidence="1">
    <location>
        <begin position="65"/>
        <end position="87"/>
    </location>
</feature>
<evidence type="ECO:0000313" key="3">
    <source>
        <dbReference type="Proteomes" id="UP000225135"/>
    </source>
</evidence>
<dbReference type="RefSeq" id="WP_098773764.1">
    <property type="nucleotide sequence ID" value="NZ_NUQH01000101.1"/>
</dbReference>
<evidence type="ECO:0000256" key="1">
    <source>
        <dbReference type="SAM" id="Phobius"/>
    </source>
</evidence>
<feature type="transmembrane region" description="Helical" evidence="1">
    <location>
        <begin position="365"/>
        <end position="390"/>
    </location>
</feature>
<organism evidence="2 3">
    <name type="scientific">Bacillus cereus</name>
    <dbReference type="NCBI Taxonomy" id="1396"/>
    <lineage>
        <taxon>Bacteria</taxon>
        <taxon>Bacillati</taxon>
        <taxon>Bacillota</taxon>
        <taxon>Bacilli</taxon>
        <taxon>Bacillales</taxon>
        <taxon>Bacillaceae</taxon>
        <taxon>Bacillus</taxon>
        <taxon>Bacillus cereus group</taxon>
    </lineage>
</organism>
<keyword evidence="1" id="KW-1133">Transmembrane helix</keyword>
<feature type="transmembrane region" description="Helical" evidence="1">
    <location>
        <begin position="151"/>
        <end position="171"/>
    </location>
</feature>
<feature type="transmembrane region" description="Helical" evidence="1">
    <location>
        <begin position="402"/>
        <end position="422"/>
    </location>
</feature>
<feature type="transmembrane region" description="Helical" evidence="1">
    <location>
        <begin position="36"/>
        <end position="53"/>
    </location>
</feature>
<accession>A0A9X7HP72</accession>
<keyword evidence="1" id="KW-0812">Transmembrane</keyword>
<feature type="transmembrane region" description="Helical" evidence="1">
    <location>
        <begin position="429"/>
        <end position="452"/>
    </location>
</feature>
<dbReference type="AlphaFoldDB" id="A0A9X7HP72"/>
<gene>
    <name evidence="2" type="ORF">COI69_05705</name>
</gene>
<sequence>MNIKMNLPVYKRVLSLFMLGDFRAQGILPKTVLGRVFLGVSTLLYLIPIYLYLNKNYDTATLQNPNLIIPFIFILIFSLFIFNSLGVGSLTNTSSIDEVKALLAFPLYITDLMNIRILMGLFRGYLFNMICIIPVVLAIISNEGILNSSVYLSLLSFLVFPLFPSLIGILLNLKTKALNLQVCVVLLCIYIFAGMTFLTSVNSIPSQLNGVISLFSYPIWAILGKLNLFQSLVFVGIWITFSLIMFLMIYRIQKKRVYSNSGTAWNERIASLIAKRCKGPKLLYCSIVIGRISILSIVIEILVVTVMSYISIWSMQDVSINFIKMLILTLTSVSLPVIVLFPILKSSIGKLAEHRKLQYFPIPSRWHLLIPFGISMLILIILLAGFNAVIGPFLDSRLVLYYSIYLIFGSLSLGTLLIHLMLSPRKFIASLYVFIFSNVKLTILILISIFYVNSILTLSVSALIDVVYLGIYVKFLIHKNYLTYLEGKK</sequence>
<evidence type="ECO:0000313" key="2">
    <source>
        <dbReference type="EMBL" id="PHG83633.1"/>
    </source>
</evidence>
<reference evidence="2 3" key="1">
    <citation type="submission" date="2017-09" db="EMBL/GenBank/DDBJ databases">
        <title>Large-scale bioinformatics analysis of Bacillus genomes uncovers conserved roles of natural products in bacterial physiology.</title>
        <authorList>
            <consortium name="Agbiome Team Llc"/>
            <person name="Bleich R.M."/>
            <person name="Grubbs K.J."/>
            <person name="Santa Maria K.C."/>
            <person name="Allen S.E."/>
            <person name="Farag S."/>
            <person name="Shank E.A."/>
            <person name="Bowers A."/>
        </authorList>
    </citation>
    <scope>NUCLEOTIDE SEQUENCE [LARGE SCALE GENOMIC DNA]</scope>
    <source>
        <strain evidence="2 3">AFS029792</strain>
    </source>
</reference>